<keyword evidence="2" id="KW-1185">Reference proteome</keyword>
<evidence type="ECO:0000313" key="2">
    <source>
        <dbReference type="Proteomes" id="UP001201812"/>
    </source>
</evidence>
<evidence type="ECO:0000313" key="1">
    <source>
        <dbReference type="EMBL" id="KAI1706166.1"/>
    </source>
</evidence>
<dbReference type="SUPFAM" id="SSF144232">
    <property type="entry name" value="HIT/MYND zinc finger-like"/>
    <property type="match status" value="1"/>
</dbReference>
<sequence>MVMVTIVQIANPMKSNQLKLFSPTKGKRLGIGKGTDRDVGEDYEHSRFQAQGTSQQSGGSKILCAQCHHETGTTVACDSCNSPNIVYCSMDCKRVNFFTHKYFCGLKPETMPDQKAQYAINSGQRYVLGILLRDDNSKPKFVDVLITKDNVPESEPHLHNRRIDGGYSFDIAERQRDRCWRSRRLFGHILKYYVRTNFSTDGSNINECAVEITQGRSVTPWRGAILVVKFQNGDWVDIEIKDGNDIVEQCLFDQYN</sequence>
<proteinExistence type="predicted"/>
<gene>
    <name evidence="1" type="ORF">DdX_13209</name>
</gene>
<dbReference type="EMBL" id="JAKKPZ010000050">
    <property type="protein sequence ID" value="KAI1706166.1"/>
    <property type="molecule type" value="Genomic_DNA"/>
</dbReference>
<dbReference type="Proteomes" id="UP001201812">
    <property type="component" value="Unassembled WGS sequence"/>
</dbReference>
<name>A0AAD4MX84_9BILA</name>
<reference evidence="1" key="1">
    <citation type="submission" date="2022-01" db="EMBL/GenBank/DDBJ databases">
        <title>Genome Sequence Resource for Two Populations of Ditylenchus destructor, the Migratory Endoparasitic Phytonematode.</title>
        <authorList>
            <person name="Zhang H."/>
            <person name="Lin R."/>
            <person name="Xie B."/>
        </authorList>
    </citation>
    <scope>NUCLEOTIDE SEQUENCE</scope>
    <source>
        <strain evidence="1">BazhouSP</strain>
    </source>
</reference>
<comment type="caution">
    <text evidence="1">The sequence shown here is derived from an EMBL/GenBank/DDBJ whole genome shotgun (WGS) entry which is preliminary data.</text>
</comment>
<organism evidence="1 2">
    <name type="scientific">Ditylenchus destructor</name>
    <dbReference type="NCBI Taxonomy" id="166010"/>
    <lineage>
        <taxon>Eukaryota</taxon>
        <taxon>Metazoa</taxon>
        <taxon>Ecdysozoa</taxon>
        <taxon>Nematoda</taxon>
        <taxon>Chromadorea</taxon>
        <taxon>Rhabditida</taxon>
        <taxon>Tylenchina</taxon>
        <taxon>Tylenchomorpha</taxon>
        <taxon>Sphaerularioidea</taxon>
        <taxon>Anguinidae</taxon>
        <taxon>Anguininae</taxon>
        <taxon>Ditylenchus</taxon>
    </lineage>
</organism>
<accession>A0AAD4MX84</accession>
<protein>
    <recommendedName>
        <fullName evidence="3">MYND-type domain-containing protein</fullName>
    </recommendedName>
</protein>
<dbReference type="Gene3D" id="6.10.140.2220">
    <property type="match status" value="1"/>
</dbReference>
<dbReference type="AlphaFoldDB" id="A0AAD4MX84"/>
<evidence type="ECO:0008006" key="3">
    <source>
        <dbReference type="Google" id="ProtNLM"/>
    </source>
</evidence>